<dbReference type="Gene3D" id="3.60.10.10">
    <property type="entry name" value="Endonuclease/exonuclease/phosphatase"/>
    <property type="match status" value="1"/>
</dbReference>
<evidence type="ECO:0000313" key="2">
    <source>
        <dbReference type="Proteomes" id="UP000077671"/>
    </source>
</evidence>
<dbReference type="EMBL" id="LWDD02000716">
    <property type="protein sequence ID" value="KAE8256927.1"/>
    <property type="molecule type" value="Genomic_DNA"/>
</dbReference>
<evidence type="ECO:0000313" key="1">
    <source>
        <dbReference type="EMBL" id="KAE8256927.1"/>
    </source>
</evidence>
<dbReference type="SUPFAM" id="SSF56219">
    <property type="entry name" value="DNase I-like"/>
    <property type="match status" value="1"/>
</dbReference>
<name>A0A8T8T941_9BASI</name>
<sequence>MDDAYIQHDPSMALVSHALGLRWTYALLTRTTPILGTAYTIAVWSIHGPFDIVSWEDIAAEMRTHVPPPGTPILIGADWNSIPDPLLDPLTGSPTAIPWSTPAAAIAPTATVDLFRLLRPDDVSWTFARTTTRPDGSSHVSARRLDSIWGSPDLLPLFQDTSVVSTSSDHRAVGVSFANPFSATPLTAASGAITPYRPWSLHPGLWNEPLFISALDHFAPTLPLPRPRSTQNASPSFCKDGTLPLQPPEQPVIFAPAATQPQPLFVPAPGSSRHLHPLHLPVPPLLPPSSPPCYRQFDYVSTPPPPLSVSDIPASDSLAAALSAYGLSRAPPSGPSSQLGHPLPSIAVADQHPNPLFARLAAITRRAACFRTEGLDLCSRVANSNRFLGARLWHTISVGPLPADFAKRYFAAITPYLLGSRHTVSPRTLTRPTSQGGFGLIDPDAMACALSISFLRRYLLIPAPLGVWLRANITTYPSRRHIIYPL</sequence>
<reference evidence="1" key="1">
    <citation type="submission" date="2016-04" db="EMBL/GenBank/DDBJ databases">
        <authorList>
            <person name="Nguyen H.D."/>
            <person name="Kesanakurti P."/>
            <person name="Cullis J."/>
            <person name="Levesque C.A."/>
            <person name="Hambleton S."/>
        </authorList>
    </citation>
    <scope>NUCLEOTIDE SEQUENCE</scope>
    <source>
        <strain evidence="1">DAOMC 238032</strain>
    </source>
</reference>
<dbReference type="AlphaFoldDB" id="A0A8T8T941"/>
<reference evidence="1" key="2">
    <citation type="journal article" date="2019" name="IMA Fungus">
        <title>Genome sequencing and comparison of five Tilletia species to identify candidate genes for the detection of regulated species infecting wheat.</title>
        <authorList>
            <person name="Nguyen H.D.T."/>
            <person name="Sultana T."/>
            <person name="Kesanakurti P."/>
            <person name="Hambleton S."/>
        </authorList>
    </citation>
    <scope>NUCLEOTIDE SEQUENCE</scope>
    <source>
        <strain evidence="1">DAOMC 238032</strain>
    </source>
</reference>
<dbReference type="InterPro" id="IPR036691">
    <property type="entry name" value="Endo/exonu/phosph_ase_sf"/>
</dbReference>
<accession>A0A8T8T941</accession>
<proteinExistence type="predicted"/>
<comment type="caution">
    <text evidence="1">The sequence shown here is derived from an EMBL/GenBank/DDBJ whole genome shotgun (WGS) entry which is preliminary data.</text>
</comment>
<organism evidence="1 2">
    <name type="scientific">Tilletia caries</name>
    <name type="common">wheat bunt fungus</name>
    <dbReference type="NCBI Taxonomy" id="13290"/>
    <lineage>
        <taxon>Eukaryota</taxon>
        <taxon>Fungi</taxon>
        <taxon>Dikarya</taxon>
        <taxon>Basidiomycota</taxon>
        <taxon>Ustilaginomycotina</taxon>
        <taxon>Exobasidiomycetes</taxon>
        <taxon>Tilletiales</taxon>
        <taxon>Tilletiaceae</taxon>
        <taxon>Tilletia</taxon>
    </lineage>
</organism>
<evidence type="ECO:0008006" key="3">
    <source>
        <dbReference type="Google" id="ProtNLM"/>
    </source>
</evidence>
<gene>
    <name evidence="1" type="ORF">A4X03_0g4917</name>
</gene>
<dbReference type="Proteomes" id="UP000077671">
    <property type="component" value="Unassembled WGS sequence"/>
</dbReference>
<protein>
    <recommendedName>
        <fullName evidence="3">Endonuclease/exonuclease/phosphatase domain-containing protein</fullName>
    </recommendedName>
</protein>